<organism evidence="1 2">
    <name type="scientific">Decorospora gaudefroyi</name>
    <dbReference type="NCBI Taxonomy" id="184978"/>
    <lineage>
        <taxon>Eukaryota</taxon>
        <taxon>Fungi</taxon>
        <taxon>Dikarya</taxon>
        <taxon>Ascomycota</taxon>
        <taxon>Pezizomycotina</taxon>
        <taxon>Dothideomycetes</taxon>
        <taxon>Pleosporomycetidae</taxon>
        <taxon>Pleosporales</taxon>
        <taxon>Pleosporineae</taxon>
        <taxon>Pleosporaceae</taxon>
        <taxon>Decorospora</taxon>
    </lineage>
</organism>
<gene>
    <name evidence="1" type="ORF">BDW02DRAFT_355557</name>
</gene>
<accession>A0A6A5KKK3</accession>
<keyword evidence="2" id="KW-1185">Reference proteome</keyword>
<sequence>MVRRCVGAGDGCGAPLDSLGTSHCATVCCIAWYRLQLRQTTPAGSTAQAISTSSCESLYLSSLVPPFRADRRSIPAAFPSLLRTSSIFGSCSKVAMVERYFIHSRFLYRRKESLEDATCGQANMAPVLYDHRSDISSWSAAKYGRVPLEIQRHMAISQRLLLAHNTNITRAILDAAKGGYGDIVELFLQNAGDAQENGSR</sequence>
<proteinExistence type="predicted"/>
<dbReference type="Proteomes" id="UP000800040">
    <property type="component" value="Unassembled WGS sequence"/>
</dbReference>
<dbReference type="EMBL" id="ML975309">
    <property type="protein sequence ID" value="KAF1833993.1"/>
    <property type="molecule type" value="Genomic_DNA"/>
</dbReference>
<evidence type="ECO:0000313" key="1">
    <source>
        <dbReference type="EMBL" id="KAF1833993.1"/>
    </source>
</evidence>
<protein>
    <submittedName>
        <fullName evidence="1">Uncharacterized protein</fullName>
    </submittedName>
</protein>
<name>A0A6A5KKK3_9PLEO</name>
<dbReference type="AlphaFoldDB" id="A0A6A5KKK3"/>
<dbReference type="OrthoDB" id="4772757at2759"/>
<evidence type="ECO:0000313" key="2">
    <source>
        <dbReference type="Proteomes" id="UP000800040"/>
    </source>
</evidence>
<reference evidence="1" key="1">
    <citation type="submission" date="2020-01" db="EMBL/GenBank/DDBJ databases">
        <authorList>
            <consortium name="DOE Joint Genome Institute"/>
            <person name="Haridas S."/>
            <person name="Albert R."/>
            <person name="Binder M."/>
            <person name="Bloem J."/>
            <person name="Labutti K."/>
            <person name="Salamov A."/>
            <person name="Andreopoulos B."/>
            <person name="Baker S.E."/>
            <person name="Barry K."/>
            <person name="Bills G."/>
            <person name="Bluhm B.H."/>
            <person name="Cannon C."/>
            <person name="Castanera R."/>
            <person name="Culley D.E."/>
            <person name="Daum C."/>
            <person name="Ezra D."/>
            <person name="Gonzalez J.B."/>
            <person name="Henrissat B."/>
            <person name="Kuo A."/>
            <person name="Liang C."/>
            <person name="Lipzen A."/>
            <person name="Lutzoni F."/>
            <person name="Magnuson J."/>
            <person name="Mondo S."/>
            <person name="Nolan M."/>
            <person name="Ohm R."/>
            <person name="Pangilinan J."/>
            <person name="Park H.-J."/>
            <person name="Ramirez L."/>
            <person name="Alfaro M."/>
            <person name="Sun H."/>
            <person name="Tritt A."/>
            <person name="Yoshinaga Y."/>
            <person name="Zwiers L.-H."/>
            <person name="Turgeon B.G."/>
            <person name="Goodwin S.B."/>
            <person name="Spatafora J.W."/>
            <person name="Crous P.W."/>
            <person name="Grigoriev I.V."/>
        </authorList>
    </citation>
    <scope>NUCLEOTIDE SEQUENCE</scope>
    <source>
        <strain evidence="1">P77</strain>
    </source>
</reference>